<organism evidence="10 11">
    <name type="scientific">Agrocybe pediades</name>
    <dbReference type="NCBI Taxonomy" id="84607"/>
    <lineage>
        <taxon>Eukaryota</taxon>
        <taxon>Fungi</taxon>
        <taxon>Dikarya</taxon>
        <taxon>Basidiomycota</taxon>
        <taxon>Agaricomycotina</taxon>
        <taxon>Agaricomycetes</taxon>
        <taxon>Agaricomycetidae</taxon>
        <taxon>Agaricales</taxon>
        <taxon>Agaricineae</taxon>
        <taxon>Strophariaceae</taxon>
        <taxon>Agrocybe</taxon>
    </lineage>
</organism>
<dbReference type="Pfam" id="PF04003">
    <property type="entry name" value="Utp12"/>
    <property type="match status" value="1"/>
</dbReference>
<dbReference type="PROSITE" id="PS00678">
    <property type="entry name" value="WD_REPEATS_1"/>
    <property type="match status" value="1"/>
</dbReference>
<feature type="coiled-coil region" evidence="7">
    <location>
        <begin position="766"/>
        <end position="793"/>
    </location>
</feature>
<evidence type="ECO:0000313" key="10">
    <source>
        <dbReference type="EMBL" id="KAF4619861.1"/>
    </source>
</evidence>
<dbReference type="InterPro" id="IPR051570">
    <property type="entry name" value="TBC1_cilium_biogenesis"/>
</dbReference>
<dbReference type="PANTHER" id="PTHR19853">
    <property type="entry name" value="WD REPEAT CONTAINING PROTEIN 3 WDR3"/>
    <property type="match status" value="1"/>
</dbReference>
<feature type="repeat" description="WD" evidence="6">
    <location>
        <begin position="667"/>
        <end position="699"/>
    </location>
</feature>
<feature type="repeat" description="WD" evidence="6">
    <location>
        <begin position="485"/>
        <end position="526"/>
    </location>
</feature>
<name>A0A8H4QZ57_9AGAR</name>
<dbReference type="FunFam" id="2.130.10.10:FF:000157">
    <property type="entry name" value="WD repeat domain 3"/>
    <property type="match status" value="1"/>
</dbReference>
<keyword evidence="2 6" id="KW-0853">WD repeat</keyword>
<dbReference type="AlphaFoldDB" id="A0A8H4QZ57"/>
<feature type="repeat" description="WD" evidence="6">
    <location>
        <begin position="583"/>
        <end position="624"/>
    </location>
</feature>
<dbReference type="CDD" id="cd00200">
    <property type="entry name" value="WD40"/>
    <property type="match status" value="2"/>
</dbReference>
<proteinExistence type="inferred from homology"/>
<feature type="repeat" description="WD" evidence="6">
    <location>
        <begin position="169"/>
        <end position="192"/>
    </location>
</feature>
<reference evidence="10 11" key="1">
    <citation type="submission" date="2019-12" db="EMBL/GenBank/DDBJ databases">
        <authorList>
            <person name="Floudas D."/>
            <person name="Bentzer J."/>
            <person name="Ahren D."/>
            <person name="Johansson T."/>
            <person name="Persson P."/>
            <person name="Tunlid A."/>
        </authorList>
    </citation>
    <scope>NUCLEOTIDE SEQUENCE [LARGE SCALE GENOMIC DNA]</scope>
    <source>
        <strain evidence="10 11">CBS 102.39</strain>
    </source>
</reference>
<feature type="compositionally biased region" description="Basic residues" evidence="8">
    <location>
        <begin position="296"/>
        <end position="306"/>
    </location>
</feature>
<keyword evidence="11" id="KW-1185">Reference proteome</keyword>
<comment type="similarity">
    <text evidence="5">Belongs to the WD repeat WDR3/UTP12 family.</text>
</comment>
<feature type="repeat" description="WD" evidence="6">
    <location>
        <begin position="97"/>
        <end position="138"/>
    </location>
</feature>
<feature type="repeat" description="WD" evidence="6">
    <location>
        <begin position="625"/>
        <end position="657"/>
    </location>
</feature>
<evidence type="ECO:0000256" key="6">
    <source>
        <dbReference type="PROSITE-ProRule" id="PRU00221"/>
    </source>
</evidence>
<feature type="compositionally biased region" description="Basic and acidic residues" evidence="8">
    <location>
        <begin position="307"/>
        <end position="319"/>
    </location>
</feature>
<dbReference type="Pfam" id="PF25173">
    <property type="entry name" value="Beta-prop_WDR3_1st"/>
    <property type="match status" value="1"/>
</dbReference>
<evidence type="ECO:0000256" key="5">
    <source>
        <dbReference type="ARBA" id="ARBA00038229"/>
    </source>
</evidence>
<dbReference type="InterPro" id="IPR019775">
    <property type="entry name" value="WD40_repeat_CS"/>
</dbReference>
<comment type="caution">
    <text evidence="10">The sequence shown here is derived from an EMBL/GenBank/DDBJ whole genome shotgun (WGS) entry which is preliminary data.</text>
</comment>
<evidence type="ECO:0000256" key="1">
    <source>
        <dbReference type="ARBA" id="ARBA00004604"/>
    </source>
</evidence>
<evidence type="ECO:0000313" key="11">
    <source>
        <dbReference type="Proteomes" id="UP000521872"/>
    </source>
</evidence>
<gene>
    <name evidence="10" type="ORF">D9613_005136</name>
</gene>
<evidence type="ECO:0000256" key="3">
    <source>
        <dbReference type="ARBA" id="ARBA00022737"/>
    </source>
</evidence>
<dbReference type="InterPro" id="IPR007148">
    <property type="entry name" value="SSU_processome_Utp12"/>
</dbReference>
<keyword evidence="3" id="KW-0677">Repeat</keyword>
<dbReference type="InterPro" id="IPR020472">
    <property type="entry name" value="WD40_PAC1"/>
</dbReference>
<dbReference type="SUPFAM" id="SSF50978">
    <property type="entry name" value="WD40 repeat-like"/>
    <property type="match status" value="2"/>
</dbReference>
<dbReference type="GO" id="GO:0032040">
    <property type="term" value="C:small-subunit processome"/>
    <property type="evidence" value="ECO:0007669"/>
    <property type="project" value="TreeGrafter"/>
</dbReference>
<evidence type="ECO:0000256" key="2">
    <source>
        <dbReference type="ARBA" id="ARBA00022574"/>
    </source>
</evidence>
<dbReference type="SMART" id="SM00320">
    <property type="entry name" value="WD40"/>
    <property type="match status" value="12"/>
</dbReference>
<feature type="repeat" description="WD" evidence="6">
    <location>
        <begin position="193"/>
        <end position="234"/>
    </location>
</feature>
<dbReference type="PANTHER" id="PTHR19853:SF0">
    <property type="entry name" value="WD REPEAT-CONTAINING PROTEIN 3"/>
    <property type="match status" value="1"/>
</dbReference>
<keyword evidence="7" id="KW-0175">Coiled coil</keyword>
<dbReference type="GO" id="GO:0034388">
    <property type="term" value="C:Pwp2p-containing subcomplex of 90S preribosome"/>
    <property type="evidence" value="ECO:0007669"/>
    <property type="project" value="TreeGrafter"/>
</dbReference>
<dbReference type="GO" id="GO:0030515">
    <property type="term" value="F:snoRNA binding"/>
    <property type="evidence" value="ECO:0007669"/>
    <property type="project" value="TreeGrafter"/>
</dbReference>
<dbReference type="PRINTS" id="PR00320">
    <property type="entry name" value="GPROTEINBRPT"/>
</dbReference>
<evidence type="ECO:0000259" key="9">
    <source>
        <dbReference type="Pfam" id="PF04003"/>
    </source>
</evidence>
<feature type="region of interest" description="Disordered" evidence="8">
    <location>
        <begin position="295"/>
        <end position="329"/>
    </location>
</feature>
<dbReference type="Proteomes" id="UP000521872">
    <property type="component" value="Unassembled WGS sequence"/>
</dbReference>
<dbReference type="GO" id="GO:0030490">
    <property type="term" value="P:maturation of SSU-rRNA"/>
    <property type="evidence" value="ECO:0007669"/>
    <property type="project" value="TreeGrafter"/>
</dbReference>
<protein>
    <recommendedName>
        <fullName evidence="9">Small-subunit processome Utp12 domain-containing protein</fullName>
    </recommendedName>
</protein>
<evidence type="ECO:0000256" key="4">
    <source>
        <dbReference type="ARBA" id="ARBA00023242"/>
    </source>
</evidence>
<feature type="domain" description="Small-subunit processome Utp12" evidence="9">
    <location>
        <begin position="814"/>
        <end position="917"/>
    </location>
</feature>
<feature type="repeat" description="WD" evidence="6">
    <location>
        <begin position="404"/>
        <end position="444"/>
    </location>
</feature>
<dbReference type="Pfam" id="PF25172">
    <property type="entry name" value="Beta-prop_WDR3_2nd"/>
    <property type="match status" value="1"/>
</dbReference>
<feature type="coiled-coil region" evidence="7">
    <location>
        <begin position="911"/>
        <end position="938"/>
    </location>
</feature>
<accession>A0A8H4QZ57</accession>
<dbReference type="PROSITE" id="PS50082">
    <property type="entry name" value="WD_REPEATS_2"/>
    <property type="match status" value="9"/>
</dbReference>
<sequence>MVQSYLKHGPTQAFGVVCSSSSNSVFDGKLAYVPALEDVLVWDVKKGQMTAMWHETGHREEVTCIVQSPQRDSFAVGYADGSVRLWNASSGSVSTTFNGHKKAITALAFDATGTRLASGSQDTDIILWDIVAESGLYRLRGHRDQVTNISFISVTTDQPSTSTATAPGLLLTSSKDTFLKLWDLTTQHCVQTVVAHRSEVWSLAVDEDRKVIFTGGAEGELKAWKIDQDAMAEGLKETENGEVSKMILPLTTLPLASKHRVSQIQFHPTQPYLAVQSHDRSVEIFRIRTEEEVRKKQARRRKRAKEKKGQEQGKSSKSEDLDDDEEHSNSMEESLVDFFTPHLVVRASGKIRSFDFGLDHENSRGKTPLFVALASNAIEVYNIPQPTKSKEEQPEATRSYSVDLPGHRTDVRTLCLSSDDQMLASASHGSLKIWNMKTTQCIRTMECGYAICSTFLPGDRHVAVGTKSGEILIYDIASSTLIDTVKAHTSTVWSMHLRADGQALVSGSADKDVKFWSLEYQEATNESVQSGKLLTLTHVRTLKMSDDVLAVRYSPNSKFLAVSLLDSTVKVFYQDSLKFFLSLYGHKLPVLSMDISDDSKLIVTCSADKNVKIWGLDFGDCHKSIFAHEESVMQVAFEKDSHYFWTVGKDKMLKYWDGDKFEGIQKLEGHHGEIWALALSHHGNFVVTGSHDKSIRVWEKLDEPLFLEEEREKELEKLYESGIADSLNRSEAPIGSGVEGGNMVSETEAAAVTKQTAETLMAGERIMEALELADNERGALREYEEAMSRLAEDDAMRMQPPARNPVLAAYDLEPEAYVLRVVEKIPSTSLHDALLVLPFGKVVSLMVYLNIWAQKGWNIALVSRIIFFLLKVHHHQIVANRIMRTTLIPLRKHLRYALQKQKDVIGYNIAALQFIKRKNDAERTAQFYEEENMDEEKVKARIAEGKKRKRVNLKA</sequence>
<dbReference type="InterPro" id="IPR015943">
    <property type="entry name" value="WD40/YVTN_repeat-like_dom_sf"/>
</dbReference>
<evidence type="ECO:0000256" key="8">
    <source>
        <dbReference type="SAM" id="MobiDB-lite"/>
    </source>
</evidence>
<dbReference type="EMBL" id="JAACJL010000016">
    <property type="protein sequence ID" value="KAF4619861.1"/>
    <property type="molecule type" value="Genomic_DNA"/>
</dbReference>
<feature type="repeat" description="WD" evidence="6">
    <location>
        <begin position="55"/>
        <end position="96"/>
    </location>
</feature>
<dbReference type="PROSITE" id="PS50294">
    <property type="entry name" value="WD_REPEATS_REGION"/>
    <property type="match status" value="7"/>
</dbReference>
<keyword evidence="4" id="KW-0539">Nucleus</keyword>
<evidence type="ECO:0000256" key="7">
    <source>
        <dbReference type="SAM" id="Coils"/>
    </source>
</evidence>
<dbReference type="InterPro" id="IPR036322">
    <property type="entry name" value="WD40_repeat_dom_sf"/>
</dbReference>
<dbReference type="FunFam" id="2.130.10.10:FF:000178">
    <property type="entry name" value="WD repeat domain 3"/>
    <property type="match status" value="1"/>
</dbReference>
<dbReference type="InterPro" id="IPR001680">
    <property type="entry name" value="WD40_rpt"/>
</dbReference>
<dbReference type="Gene3D" id="2.130.10.10">
    <property type="entry name" value="YVTN repeat-like/Quinoprotein amine dehydrogenase"/>
    <property type="match status" value="4"/>
</dbReference>
<comment type="subcellular location">
    <subcellularLocation>
        <location evidence="1">Nucleus</location>
        <location evidence="1">Nucleolus</location>
    </subcellularLocation>
</comment>